<feature type="domain" description="DNA mismatch repair proteins mutS family" evidence="6">
    <location>
        <begin position="732"/>
        <end position="748"/>
    </location>
</feature>
<reference evidence="7 8" key="1">
    <citation type="submission" date="2015-01" db="EMBL/GenBank/DDBJ databases">
        <title>The Genome Sequence of Cryptococcus gattii Ram5.</title>
        <authorList>
            <consortium name="The Broad Institute Genomics Platform"/>
            <person name="Cuomo C."/>
            <person name="Litvintseva A."/>
            <person name="Chen Y."/>
            <person name="Heitman J."/>
            <person name="Sun S."/>
            <person name="Springer D."/>
            <person name="Dromer F."/>
            <person name="Young S."/>
            <person name="Zeng Q."/>
            <person name="Gargeya S."/>
            <person name="Abouelleil A."/>
            <person name="Alvarado L."/>
            <person name="Chapman S.B."/>
            <person name="Gainer-Dewar J."/>
            <person name="Goldberg J."/>
            <person name="Griggs A."/>
            <person name="Gujja S."/>
            <person name="Hansen M."/>
            <person name="Howarth C."/>
            <person name="Imamovic A."/>
            <person name="Larimer J."/>
            <person name="Murphy C."/>
            <person name="Naylor J."/>
            <person name="Pearson M."/>
            <person name="Priest M."/>
            <person name="Roberts A."/>
            <person name="Saif S."/>
            <person name="Shea T."/>
            <person name="Sykes S."/>
            <person name="Wortman J."/>
            <person name="Nusbaum C."/>
            <person name="Birren B."/>
        </authorList>
    </citation>
    <scope>NUCLEOTIDE SEQUENCE [LARGE SCALE GENOMIC DNA]</scope>
    <source>
        <strain evidence="7 8">Ram5</strain>
    </source>
</reference>
<dbReference type="Gene3D" id="1.10.1420.10">
    <property type="match status" value="1"/>
</dbReference>
<accession>A0A0D0VBV9</accession>
<keyword evidence="3" id="KW-0067">ATP-binding</keyword>
<dbReference type="SMART" id="SM00533">
    <property type="entry name" value="MUTSd"/>
    <property type="match status" value="1"/>
</dbReference>
<dbReference type="GO" id="GO:0140664">
    <property type="term" value="F:ATP-dependent DNA damage sensor activity"/>
    <property type="evidence" value="ECO:0007669"/>
    <property type="project" value="InterPro"/>
</dbReference>
<sequence>MHGNLKRQATSATSTRESRSGETVKRLKGKKSHGTRQQSTLALTSQTEQPQSGLQRILTGGSENEEMNTEQGGDVIMVGEIKEQRTLSLHGPFMGNLAAAWYDPEARKVQVLEDTKDTLNWDLACLVIEQVRPTLIIMSTRTQNSLIDKVEEYRDQNKCELLLLSSHSCCPKAASIHLASVRFSDSSVTLPVCHAEEQFAYDESRSGMTVDDRGWRDEGAGMGTYRLSLVKLGCWMNINAPLATVAAGVLVEQVKKGRTMEVMLGGQHLNGLELIALESMDLERHMQINKDTLTSLAIFDVESHAFMYSDQDKQALSIFGKLDSTVTPLGKKLLHTWHLRPLLDLAEISTRHDAVEFFSSPENAYFMTSLRKTMKGVRNVPAHCTKLQTGRGSYAEWQCLVDALTAAFEIRNFMCGVTTPVSLPIVEKIRETITDDLIIFCQDMNAIIDWDASRLESRVAVRPGVDDELDNWREVYAGLDATLNHVALMIYPQVPPGISSSVNVVYLPQLGYLAVIQADADEPPEIPGWESRFHTEDRYYYKTVEMEDLDDHFGDLYTLMIGKEIEIIQRLVEHLKDYEISILRTVDIIAELDCILALARAARELGLKRPVMREEPVLQIRKGRHILFESLVPRYIENDTMIASGGVDGLASMMIITGANGSGKSAYGKQVALMAFLAQIGSFVPAEEAVIGICDKIFTRLQTRESTSRHASAFMIDLGQVSQALRGATRHSLIIMDEFGKGTHPADGAGLLAGTIEYLLQGACPRSIVMTHFHELFANNFITEDRLSVRFCHMKTLLVDDSDGIQYLYKLVPSLSLTSNAAECALRHGIPKRIVDRAQEVTKCVSTFEISKLLDATLTMENIQEIKASEELTRRFLTWDIDPDSEDVIEVLRQMIEETDVFLEEDISICVEGTANRQNAATSDESSIDSSEEVH</sequence>
<dbReference type="Gene3D" id="3.40.50.300">
    <property type="entry name" value="P-loop containing nucleotide triphosphate hydrolases"/>
    <property type="match status" value="1"/>
</dbReference>
<dbReference type="InterPro" id="IPR045076">
    <property type="entry name" value="MutS"/>
</dbReference>
<dbReference type="CDD" id="cd03281">
    <property type="entry name" value="ABC_MSH5_euk"/>
    <property type="match status" value="1"/>
</dbReference>
<dbReference type="FunFam" id="1.10.1420.10:FF:000080">
    <property type="entry name" value="DNA mismatch repair protein MSH5"/>
    <property type="match status" value="1"/>
</dbReference>
<dbReference type="GO" id="GO:0005634">
    <property type="term" value="C:nucleus"/>
    <property type="evidence" value="ECO:0007669"/>
    <property type="project" value="TreeGrafter"/>
</dbReference>
<name>A0A0D0VBV9_9TREE</name>
<dbReference type="PROSITE" id="PS00486">
    <property type="entry name" value="DNA_MISMATCH_REPAIR_2"/>
    <property type="match status" value="1"/>
</dbReference>
<dbReference type="PANTHER" id="PTHR11361">
    <property type="entry name" value="DNA MISMATCH REPAIR PROTEIN MUTS FAMILY MEMBER"/>
    <property type="match status" value="1"/>
</dbReference>
<feature type="compositionally biased region" description="Polar residues" evidence="5">
    <location>
        <begin position="35"/>
        <end position="53"/>
    </location>
</feature>
<gene>
    <name evidence="7" type="ORF">I313_01533</name>
</gene>
<evidence type="ECO:0000256" key="1">
    <source>
        <dbReference type="ARBA" id="ARBA00006271"/>
    </source>
</evidence>
<keyword evidence="2" id="KW-0547">Nucleotide-binding</keyword>
<dbReference type="InterPro" id="IPR036187">
    <property type="entry name" value="DNA_mismatch_repair_MutS_sf"/>
</dbReference>
<dbReference type="OrthoDB" id="29596at2759"/>
<organism evidence="7 8">
    <name type="scientific">Cryptococcus deuterogattii Ram5</name>
    <dbReference type="NCBI Taxonomy" id="1296110"/>
    <lineage>
        <taxon>Eukaryota</taxon>
        <taxon>Fungi</taxon>
        <taxon>Dikarya</taxon>
        <taxon>Basidiomycota</taxon>
        <taxon>Agaricomycotina</taxon>
        <taxon>Tremellomycetes</taxon>
        <taxon>Tremellales</taxon>
        <taxon>Cryptococcaceae</taxon>
        <taxon>Cryptococcus</taxon>
        <taxon>Cryptococcus gattii species complex</taxon>
    </lineage>
</organism>
<protein>
    <submittedName>
        <fullName evidence="7">DNA mismatch repair protein MSH5</fullName>
    </submittedName>
</protein>
<keyword evidence="4" id="KW-0238">DNA-binding</keyword>
<keyword evidence="8" id="KW-1185">Reference proteome</keyword>
<dbReference type="InterPro" id="IPR000432">
    <property type="entry name" value="DNA_mismatch_repair_MutS_C"/>
</dbReference>
<dbReference type="Proteomes" id="UP000053392">
    <property type="component" value="Unassembled WGS sequence"/>
</dbReference>
<dbReference type="Pfam" id="PF00488">
    <property type="entry name" value="MutS_V"/>
    <property type="match status" value="1"/>
</dbReference>
<proteinExistence type="inferred from homology"/>
<evidence type="ECO:0000313" key="8">
    <source>
        <dbReference type="Proteomes" id="UP000053392"/>
    </source>
</evidence>
<dbReference type="EMBL" id="KN847898">
    <property type="protein sequence ID" value="KIR42310.1"/>
    <property type="molecule type" value="Genomic_DNA"/>
</dbReference>
<dbReference type="PANTHER" id="PTHR11361:SF20">
    <property type="entry name" value="MUTS PROTEIN HOMOLOG 5"/>
    <property type="match status" value="1"/>
</dbReference>
<dbReference type="HOGENOM" id="CLU_002472_8_0_1"/>
<dbReference type="GO" id="GO:0030983">
    <property type="term" value="F:mismatched DNA binding"/>
    <property type="evidence" value="ECO:0007669"/>
    <property type="project" value="InterPro"/>
</dbReference>
<feature type="compositionally biased region" description="Basic and acidic residues" evidence="5">
    <location>
        <begin position="16"/>
        <end position="25"/>
    </location>
</feature>
<dbReference type="SMART" id="SM00534">
    <property type="entry name" value="MUTSac"/>
    <property type="match status" value="1"/>
</dbReference>
<dbReference type="InterPro" id="IPR027417">
    <property type="entry name" value="P-loop_NTPase"/>
</dbReference>
<evidence type="ECO:0000313" key="7">
    <source>
        <dbReference type="EMBL" id="KIR42310.1"/>
    </source>
</evidence>
<feature type="region of interest" description="Disordered" evidence="5">
    <location>
        <begin position="1"/>
        <end position="53"/>
    </location>
</feature>
<dbReference type="SUPFAM" id="SSF52540">
    <property type="entry name" value="P-loop containing nucleoside triphosphate hydrolases"/>
    <property type="match status" value="1"/>
</dbReference>
<dbReference type="AlphaFoldDB" id="A0A0D0VBV9"/>
<dbReference type="InterPro" id="IPR007696">
    <property type="entry name" value="DNA_mismatch_repair_MutS_core"/>
</dbReference>
<comment type="similarity">
    <text evidence="1">Belongs to the DNA mismatch repair MutS family.</text>
</comment>
<dbReference type="GO" id="GO:0006298">
    <property type="term" value="P:mismatch repair"/>
    <property type="evidence" value="ECO:0007669"/>
    <property type="project" value="InterPro"/>
</dbReference>
<dbReference type="GO" id="GO:0005524">
    <property type="term" value="F:ATP binding"/>
    <property type="evidence" value="ECO:0007669"/>
    <property type="project" value="UniProtKB-KW"/>
</dbReference>
<dbReference type="GO" id="GO:0051026">
    <property type="term" value="P:chiasma assembly"/>
    <property type="evidence" value="ECO:0007669"/>
    <property type="project" value="TreeGrafter"/>
</dbReference>
<evidence type="ECO:0000259" key="6">
    <source>
        <dbReference type="PROSITE" id="PS00486"/>
    </source>
</evidence>
<evidence type="ECO:0000256" key="5">
    <source>
        <dbReference type="SAM" id="MobiDB-lite"/>
    </source>
</evidence>
<evidence type="ECO:0000256" key="2">
    <source>
        <dbReference type="ARBA" id="ARBA00022741"/>
    </source>
</evidence>
<evidence type="ECO:0000256" key="3">
    <source>
        <dbReference type="ARBA" id="ARBA00022840"/>
    </source>
</evidence>
<dbReference type="SUPFAM" id="SSF48334">
    <property type="entry name" value="DNA repair protein MutS, domain III"/>
    <property type="match status" value="1"/>
</dbReference>
<dbReference type="Pfam" id="PF05192">
    <property type="entry name" value="MutS_III"/>
    <property type="match status" value="1"/>
</dbReference>
<evidence type="ECO:0000256" key="4">
    <source>
        <dbReference type="ARBA" id="ARBA00023125"/>
    </source>
</evidence>
<dbReference type="FunFam" id="3.40.50.300:FF:002365">
    <property type="entry name" value="Unplaced genomic scaffold supercont2.7, whole genome shotgun sequence"/>
    <property type="match status" value="1"/>
</dbReference>